<gene>
    <name evidence="1" type="ORF">QAD02_003596</name>
</gene>
<protein>
    <submittedName>
        <fullName evidence="1">Uncharacterized protein</fullName>
    </submittedName>
</protein>
<name>A0ACC2NMN1_9HYME</name>
<evidence type="ECO:0000313" key="2">
    <source>
        <dbReference type="Proteomes" id="UP001239111"/>
    </source>
</evidence>
<comment type="caution">
    <text evidence="1">The sequence shown here is derived from an EMBL/GenBank/DDBJ whole genome shotgun (WGS) entry which is preliminary data.</text>
</comment>
<evidence type="ECO:0000313" key="1">
    <source>
        <dbReference type="EMBL" id="KAJ8672337.1"/>
    </source>
</evidence>
<keyword evidence="2" id="KW-1185">Reference proteome</keyword>
<accession>A0ACC2NMN1</accession>
<dbReference type="EMBL" id="CM056743">
    <property type="protein sequence ID" value="KAJ8672337.1"/>
    <property type="molecule type" value="Genomic_DNA"/>
</dbReference>
<sequence>MLGVYYIRHVMANITAAQKVRDFVSSLTKLFNQEAAEVNDLRGRKCDELVESIGNVSELIANMKKPIDRIDKMQRQVHDMHIQLNKLEIDFPDQISGAIQDHISAVTVELPAQVRS</sequence>
<reference evidence="1" key="1">
    <citation type="submission" date="2023-04" db="EMBL/GenBank/DDBJ databases">
        <title>A chromosome-level genome assembly of the parasitoid wasp Eretmocerus hayati.</title>
        <authorList>
            <person name="Zhong Y."/>
            <person name="Liu S."/>
            <person name="Liu Y."/>
        </authorList>
    </citation>
    <scope>NUCLEOTIDE SEQUENCE</scope>
    <source>
        <strain evidence="1">ZJU_SS_LIU_2023</strain>
    </source>
</reference>
<proteinExistence type="predicted"/>
<organism evidence="1 2">
    <name type="scientific">Eretmocerus hayati</name>
    <dbReference type="NCBI Taxonomy" id="131215"/>
    <lineage>
        <taxon>Eukaryota</taxon>
        <taxon>Metazoa</taxon>
        <taxon>Ecdysozoa</taxon>
        <taxon>Arthropoda</taxon>
        <taxon>Hexapoda</taxon>
        <taxon>Insecta</taxon>
        <taxon>Pterygota</taxon>
        <taxon>Neoptera</taxon>
        <taxon>Endopterygota</taxon>
        <taxon>Hymenoptera</taxon>
        <taxon>Apocrita</taxon>
        <taxon>Proctotrupomorpha</taxon>
        <taxon>Chalcidoidea</taxon>
        <taxon>Aphelinidae</taxon>
        <taxon>Aphelininae</taxon>
        <taxon>Eretmocerus</taxon>
    </lineage>
</organism>
<dbReference type="Proteomes" id="UP001239111">
    <property type="component" value="Chromosome 3"/>
</dbReference>